<accession>A0A917YNK9</accession>
<reference evidence="9" key="2">
    <citation type="submission" date="2020-09" db="EMBL/GenBank/DDBJ databases">
        <authorList>
            <person name="Sun Q."/>
            <person name="Zhou Y."/>
        </authorList>
    </citation>
    <scope>NUCLEOTIDE SEQUENCE</scope>
    <source>
        <strain evidence="9">CGMCC 4.7368</strain>
    </source>
</reference>
<feature type="compositionally biased region" description="Basic and acidic residues" evidence="7">
    <location>
        <begin position="194"/>
        <end position="208"/>
    </location>
</feature>
<dbReference type="AlphaFoldDB" id="A0A917YNK9"/>
<evidence type="ECO:0000256" key="5">
    <source>
        <dbReference type="ARBA" id="ARBA00022989"/>
    </source>
</evidence>
<evidence type="ECO:0000256" key="4">
    <source>
        <dbReference type="ARBA" id="ARBA00022692"/>
    </source>
</evidence>
<evidence type="ECO:0000256" key="3">
    <source>
        <dbReference type="ARBA" id="ARBA00022475"/>
    </source>
</evidence>
<organism evidence="9 10">
    <name type="scientific">Nonomuraea cavernae</name>
    <dbReference type="NCBI Taxonomy" id="2045107"/>
    <lineage>
        <taxon>Bacteria</taxon>
        <taxon>Bacillati</taxon>
        <taxon>Actinomycetota</taxon>
        <taxon>Actinomycetes</taxon>
        <taxon>Streptosporangiales</taxon>
        <taxon>Streptosporangiaceae</taxon>
        <taxon>Nonomuraea</taxon>
    </lineage>
</organism>
<dbReference type="PANTHER" id="PTHR33452:SF1">
    <property type="entry name" value="INNER MEMBRANE PROTEIN YPHA-RELATED"/>
    <property type="match status" value="1"/>
</dbReference>
<comment type="caution">
    <text evidence="9">The sequence shown here is derived from an EMBL/GenBank/DDBJ whole genome shotgun (WGS) entry which is preliminary data.</text>
</comment>
<proteinExistence type="inferred from homology"/>
<feature type="region of interest" description="Disordered" evidence="7">
    <location>
        <begin position="136"/>
        <end position="214"/>
    </location>
</feature>
<dbReference type="GO" id="GO:0005886">
    <property type="term" value="C:plasma membrane"/>
    <property type="evidence" value="ECO:0007669"/>
    <property type="project" value="UniProtKB-SubCell"/>
</dbReference>
<evidence type="ECO:0008006" key="11">
    <source>
        <dbReference type="Google" id="ProtNLM"/>
    </source>
</evidence>
<dbReference type="PANTHER" id="PTHR33452">
    <property type="entry name" value="OXIDOREDUCTASE CATD-RELATED"/>
    <property type="match status" value="1"/>
</dbReference>
<evidence type="ECO:0000313" key="9">
    <source>
        <dbReference type="EMBL" id="GGO61621.1"/>
    </source>
</evidence>
<feature type="transmembrane region" description="Helical" evidence="8">
    <location>
        <begin position="5"/>
        <end position="27"/>
    </location>
</feature>
<dbReference type="RefSeq" id="WP_225262018.1">
    <property type="nucleotide sequence ID" value="NZ_BMNH01000001.1"/>
</dbReference>
<name>A0A917YNK9_9ACTN</name>
<evidence type="ECO:0000256" key="1">
    <source>
        <dbReference type="ARBA" id="ARBA00004651"/>
    </source>
</evidence>
<dbReference type="EMBL" id="BMNH01000001">
    <property type="protein sequence ID" value="GGO61621.1"/>
    <property type="molecule type" value="Genomic_DNA"/>
</dbReference>
<dbReference type="InterPro" id="IPR032808">
    <property type="entry name" value="DoxX"/>
</dbReference>
<reference evidence="9" key="1">
    <citation type="journal article" date="2014" name="Int. J. Syst. Evol. Microbiol.">
        <title>Complete genome sequence of Corynebacterium casei LMG S-19264T (=DSM 44701T), isolated from a smear-ripened cheese.</title>
        <authorList>
            <consortium name="US DOE Joint Genome Institute (JGI-PGF)"/>
            <person name="Walter F."/>
            <person name="Albersmeier A."/>
            <person name="Kalinowski J."/>
            <person name="Ruckert C."/>
        </authorList>
    </citation>
    <scope>NUCLEOTIDE SEQUENCE</scope>
    <source>
        <strain evidence="9">CGMCC 4.7368</strain>
    </source>
</reference>
<feature type="transmembrane region" description="Helical" evidence="8">
    <location>
        <begin position="77"/>
        <end position="97"/>
    </location>
</feature>
<comment type="similarity">
    <text evidence="2">Belongs to the DoxX family.</text>
</comment>
<dbReference type="Pfam" id="PF07681">
    <property type="entry name" value="DoxX"/>
    <property type="match status" value="1"/>
</dbReference>
<comment type="subcellular location">
    <subcellularLocation>
        <location evidence="1">Cell membrane</location>
        <topology evidence="1">Multi-pass membrane protein</topology>
    </subcellularLocation>
</comment>
<dbReference type="InterPro" id="IPR051907">
    <property type="entry name" value="DoxX-like_oxidoreductase"/>
</dbReference>
<evidence type="ECO:0000256" key="8">
    <source>
        <dbReference type="SAM" id="Phobius"/>
    </source>
</evidence>
<sequence>MKRSLFDLAALISRVTIGVIFIAHGWQKWQAGLGATAQNFTQTGVPLPQLAAGFTMVAEIVGGALLILGLFVRLSALALLIVSVGALVFVHGSQGIFEWELVGSLAAICLLFLAVSGGRLGLDGLLRRIHRRRAERELAENGTTKRTSSATTRPAPTSRESTPGGTPSGETPTRPMNVPRQPRAPRSVSDLSDQDMRDIDAIIDEPTKRRPPNR</sequence>
<keyword evidence="6 8" id="KW-0472">Membrane</keyword>
<protein>
    <recommendedName>
        <fullName evidence="11">DoxX family protein</fullName>
    </recommendedName>
</protein>
<feature type="transmembrane region" description="Helical" evidence="8">
    <location>
        <begin position="103"/>
        <end position="122"/>
    </location>
</feature>
<feature type="transmembrane region" description="Helical" evidence="8">
    <location>
        <begin position="47"/>
        <end position="70"/>
    </location>
</feature>
<keyword evidence="5 8" id="KW-1133">Transmembrane helix</keyword>
<keyword evidence="3" id="KW-1003">Cell membrane</keyword>
<gene>
    <name evidence="9" type="ORF">GCM10012289_04290</name>
</gene>
<feature type="compositionally biased region" description="Low complexity" evidence="7">
    <location>
        <begin position="140"/>
        <end position="173"/>
    </location>
</feature>
<evidence type="ECO:0000256" key="2">
    <source>
        <dbReference type="ARBA" id="ARBA00006679"/>
    </source>
</evidence>
<evidence type="ECO:0000256" key="6">
    <source>
        <dbReference type="ARBA" id="ARBA00023136"/>
    </source>
</evidence>
<keyword evidence="10" id="KW-1185">Reference proteome</keyword>
<dbReference type="Proteomes" id="UP000646523">
    <property type="component" value="Unassembled WGS sequence"/>
</dbReference>
<evidence type="ECO:0000256" key="7">
    <source>
        <dbReference type="SAM" id="MobiDB-lite"/>
    </source>
</evidence>
<keyword evidence="4 8" id="KW-0812">Transmembrane</keyword>
<evidence type="ECO:0000313" key="10">
    <source>
        <dbReference type="Proteomes" id="UP000646523"/>
    </source>
</evidence>